<reference evidence="3" key="1">
    <citation type="submission" date="2024-07" db="EMBL/GenBank/DDBJ databases">
        <title>Two chromosome-level genome assemblies of Korean endemic species Abeliophyllum distichum and Forsythia ovata (Oleaceae).</title>
        <authorList>
            <person name="Jang H."/>
        </authorList>
    </citation>
    <scope>NUCLEOTIDE SEQUENCE [LARGE SCALE GENOMIC DNA]</scope>
</reference>
<dbReference type="InterPro" id="IPR007681">
    <property type="entry name" value="Mog1"/>
</dbReference>
<dbReference type="Pfam" id="PF04603">
    <property type="entry name" value="Mog1"/>
    <property type="match status" value="1"/>
</dbReference>
<dbReference type="Proteomes" id="UP001604277">
    <property type="component" value="Unassembled WGS sequence"/>
</dbReference>
<protein>
    <submittedName>
        <fullName evidence="2">Uncharacterized protein</fullName>
    </submittedName>
</protein>
<sequence>MDVFVDSTRDESLIFELLDLQANVLNQGSALWFLEDLANEQDAEGTMLKDWLPVRGAYMQNVPLMCLVFLMGFHGFKTGNIRWSTSSRYKGKPRLLLTAAIRDPRIMLKCKGRARTQVQG</sequence>
<evidence type="ECO:0000256" key="1">
    <source>
        <dbReference type="SAM" id="Phobius"/>
    </source>
</evidence>
<dbReference type="InterPro" id="IPR016123">
    <property type="entry name" value="Mog1/PsbP_a/b/a-sand"/>
</dbReference>
<dbReference type="SUPFAM" id="SSF55724">
    <property type="entry name" value="Mog1p/PsbP-like"/>
    <property type="match status" value="1"/>
</dbReference>
<evidence type="ECO:0000313" key="2">
    <source>
        <dbReference type="EMBL" id="KAL2514568.1"/>
    </source>
</evidence>
<organism evidence="2 3">
    <name type="scientific">Forsythia ovata</name>
    <dbReference type="NCBI Taxonomy" id="205694"/>
    <lineage>
        <taxon>Eukaryota</taxon>
        <taxon>Viridiplantae</taxon>
        <taxon>Streptophyta</taxon>
        <taxon>Embryophyta</taxon>
        <taxon>Tracheophyta</taxon>
        <taxon>Spermatophyta</taxon>
        <taxon>Magnoliopsida</taxon>
        <taxon>eudicotyledons</taxon>
        <taxon>Gunneridae</taxon>
        <taxon>Pentapetalae</taxon>
        <taxon>asterids</taxon>
        <taxon>lamiids</taxon>
        <taxon>Lamiales</taxon>
        <taxon>Oleaceae</taxon>
        <taxon>Forsythieae</taxon>
        <taxon>Forsythia</taxon>
    </lineage>
</organism>
<proteinExistence type="predicted"/>
<feature type="transmembrane region" description="Helical" evidence="1">
    <location>
        <begin position="57"/>
        <end position="76"/>
    </location>
</feature>
<dbReference type="AlphaFoldDB" id="A0ABD1TPQ9"/>
<evidence type="ECO:0000313" key="3">
    <source>
        <dbReference type="Proteomes" id="UP001604277"/>
    </source>
</evidence>
<name>A0ABD1TPQ9_9LAMI</name>
<keyword evidence="1" id="KW-0812">Transmembrane</keyword>
<dbReference type="EMBL" id="JBFOLJ010000008">
    <property type="protein sequence ID" value="KAL2514568.1"/>
    <property type="molecule type" value="Genomic_DNA"/>
</dbReference>
<keyword evidence="3" id="KW-1185">Reference proteome</keyword>
<comment type="caution">
    <text evidence="2">The sequence shown here is derived from an EMBL/GenBank/DDBJ whole genome shotgun (WGS) entry which is preliminary data.</text>
</comment>
<keyword evidence="1" id="KW-0472">Membrane</keyword>
<accession>A0ABD1TPQ9</accession>
<keyword evidence="1" id="KW-1133">Transmembrane helix</keyword>
<gene>
    <name evidence="2" type="ORF">Fot_28539</name>
</gene>